<keyword evidence="4" id="KW-1185">Reference proteome</keyword>
<feature type="region of interest" description="Disordered" evidence="1">
    <location>
        <begin position="51"/>
        <end position="76"/>
    </location>
</feature>
<dbReference type="Proteomes" id="UP000237105">
    <property type="component" value="Unassembled WGS sequence"/>
</dbReference>
<feature type="compositionally biased region" description="Basic residues" evidence="1">
    <location>
        <begin position="62"/>
        <end position="71"/>
    </location>
</feature>
<name>A0A2P5BKV4_PARAD</name>
<feature type="transmembrane region" description="Helical" evidence="2">
    <location>
        <begin position="80"/>
        <end position="99"/>
    </location>
</feature>
<keyword evidence="2" id="KW-0812">Transmembrane</keyword>
<reference evidence="4" key="1">
    <citation type="submission" date="2016-06" db="EMBL/GenBank/DDBJ databases">
        <title>Parallel loss of symbiosis genes in relatives of nitrogen-fixing non-legume Parasponia.</title>
        <authorList>
            <person name="Van Velzen R."/>
            <person name="Holmer R."/>
            <person name="Bu F."/>
            <person name="Rutten L."/>
            <person name="Van Zeijl A."/>
            <person name="Liu W."/>
            <person name="Santuari L."/>
            <person name="Cao Q."/>
            <person name="Sharma T."/>
            <person name="Shen D."/>
            <person name="Roswanjaya Y."/>
            <person name="Wardhani T."/>
            <person name="Kalhor M.S."/>
            <person name="Jansen J."/>
            <person name="Van den Hoogen J."/>
            <person name="Gungor B."/>
            <person name="Hartog M."/>
            <person name="Hontelez J."/>
            <person name="Verver J."/>
            <person name="Yang W.-C."/>
            <person name="Schijlen E."/>
            <person name="Repin R."/>
            <person name="Schilthuizen M."/>
            <person name="Schranz E."/>
            <person name="Heidstra R."/>
            <person name="Miyata K."/>
            <person name="Fedorova E."/>
            <person name="Kohlen W."/>
            <person name="Bisseling T."/>
            <person name="Smit S."/>
            <person name="Geurts R."/>
        </authorList>
    </citation>
    <scope>NUCLEOTIDE SEQUENCE [LARGE SCALE GENOMIC DNA]</scope>
    <source>
        <strain evidence="4">cv. WU1-14</strain>
    </source>
</reference>
<feature type="non-terminal residue" evidence="3">
    <location>
        <position position="1"/>
    </location>
</feature>
<dbReference type="AlphaFoldDB" id="A0A2P5BKV4"/>
<dbReference type="EMBL" id="JXTB01000261">
    <property type="protein sequence ID" value="PON49416.1"/>
    <property type="molecule type" value="Genomic_DNA"/>
</dbReference>
<comment type="caution">
    <text evidence="3">The sequence shown here is derived from an EMBL/GenBank/DDBJ whole genome shotgun (WGS) entry which is preliminary data.</text>
</comment>
<evidence type="ECO:0000256" key="2">
    <source>
        <dbReference type="SAM" id="Phobius"/>
    </source>
</evidence>
<sequence length="107" mass="12597">QKIKSQQGIYIKGFKTLPKICGRQCVHYLTYITYLVADIYLLKKLNPKKKKRQMSNQEYKWEKKKHTRTHTHTQQNPPSITIRVTACVFFIFIIITKIAEAISRATV</sequence>
<keyword evidence="2" id="KW-1133">Transmembrane helix</keyword>
<evidence type="ECO:0000256" key="1">
    <source>
        <dbReference type="SAM" id="MobiDB-lite"/>
    </source>
</evidence>
<evidence type="ECO:0000313" key="4">
    <source>
        <dbReference type="Proteomes" id="UP000237105"/>
    </source>
</evidence>
<gene>
    <name evidence="3" type="ORF">PanWU01x14_230000</name>
</gene>
<proteinExistence type="predicted"/>
<feature type="transmembrane region" description="Helical" evidence="2">
    <location>
        <begin position="26"/>
        <end position="42"/>
    </location>
</feature>
<protein>
    <submittedName>
        <fullName evidence="3">Uncharacterized protein</fullName>
    </submittedName>
</protein>
<accession>A0A2P5BKV4</accession>
<dbReference type="OrthoDB" id="10443833at2759"/>
<organism evidence="3 4">
    <name type="scientific">Parasponia andersonii</name>
    <name type="common">Sponia andersonii</name>
    <dbReference type="NCBI Taxonomy" id="3476"/>
    <lineage>
        <taxon>Eukaryota</taxon>
        <taxon>Viridiplantae</taxon>
        <taxon>Streptophyta</taxon>
        <taxon>Embryophyta</taxon>
        <taxon>Tracheophyta</taxon>
        <taxon>Spermatophyta</taxon>
        <taxon>Magnoliopsida</taxon>
        <taxon>eudicotyledons</taxon>
        <taxon>Gunneridae</taxon>
        <taxon>Pentapetalae</taxon>
        <taxon>rosids</taxon>
        <taxon>fabids</taxon>
        <taxon>Rosales</taxon>
        <taxon>Cannabaceae</taxon>
        <taxon>Parasponia</taxon>
    </lineage>
</organism>
<keyword evidence="2" id="KW-0472">Membrane</keyword>
<evidence type="ECO:0000313" key="3">
    <source>
        <dbReference type="EMBL" id="PON49416.1"/>
    </source>
</evidence>